<dbReference type="Pfam" id="PF00293">
    <property type="entry name" value="NUDIX"/>
    <property type="match status" value="1"/>
</dbReference>
<dbReference type="CDD" id="cd03673">
    <property type="entry name" value="NUDIX_Ap6A_hydrolase"/>
    <property type="match status" value="1"/>
</dbReference>
<dbReference type="Proteomes" id="UP000007519">
    <property type="component" value="Chromosome"/>
</dbReference>
<gene>
    <name evidence="4" type="ordered locus">SGRA_2626</name>
</gene>
<dbReference type="InterPro" id="IPR020084">
    <property type="entry name" value="NUDIX_hydrolase_CS"/>
</dbReference>
<dbReference type="AlphaFoldDB" id="H6L826"/>
<feature type="domain" description="Nudix hydrolase" evidence="3">
    <location>
        <begin position="60"/>
        <end position="189"/>
    </location>
</feature>
<comment type="similarity">
    <text evidence="2">Belongs to the Nudix hydrolase family.</text>
</comment>
<dbReference type="InterPro" id="IPR020476">
    <property type="entry name" value="Nudix_hydrolase"/>
</dbReference>
<accession>H6L826</accession>
<evidence type="ECO:0000256" key="2">
    <source>
        <dbReference type="RuleBase" id="RU003476"/>
    </source>
</evidence>
<dbReference type="RefSeq" id="WP_015692965.1">
    <property type="nucleotide sequence ID" value="NC_016940.1"/>
</dbReference>
<dbReference type="PANTHER" id="PTHR43736:SF1">
    <property type="entry name" value="DIHYDRONEOPTERIN TRIPHOSPHATE DIPHOSPHATASE"/>
    <property type="match status" value="1"/>
</dbReference>
<evidence type="ECO:0000259" key="3">
    <source>
        <dbReference type="PROSITE" id="PS51462"/>
    </source>
</evidence>
<evidence type="ECO:0000313" key="4">
    <source>
        <dbReference type="EMBL" id="AFC25354.1"/>
    </source>
</evidence>
<dbReference type="EMBL" id="CP002831">
    <property type="protein sequence ID" value="AFC25354.1"/>
    <property type="molecule type" value="Genomic_DNA"/>
</dbReference>
<dbReference type="PROSITE" id="PS00893">
    <property type="entry name" value="NUDIX_BOX"/>
    <property type="match status" value="1"/>
</dbReference>
<dbReference type="PROSITE" id="PS51462">
    <property type="entry name" value="NUDIX"/>
    <property type="match status" value="1"/>
</dbReference>
<dbReference type="Gene3D" id="3.90.79.10">
    <property type="entry name" value="Nucleoside Triphosphate Pyrophosphohydrolase"/>
    <property type="match status" value="1"/>
</dbReference>
<dbReference type="eggNOG" id="COG0494">
    <property type="taxonomic scope" value="Bacteria"/>
</dbReference>
<dbReference type="OrthoDB" id="9816289at2"/>
<reference evidence="4 5" key="1">
    <citation type="journal article" date="2012" name="Stand. Genomic Sci.">
        <title>Complete genome sequencing and analysis of Saprospira grandis str. Lewin, a predatory marine bacterium.</title>
        <authorList>
            <person name="Saw J.H."/>
            <person name="Yuryev A."/>
            <person name="Kanbe M."/>
            <person name="Hou S."/>
            <person name="Young A.G."/>
            <person name="Aizawa S."/>
            <person name="Alam M."/>
        </authorList>
    </citation>
    <scope>NUCLEOTIDE SEQUENCE [LARGE SCALE GENOMIC DNA]</scope>
    <source>
        <strain evidence="4 5">Lewin</strain>
    </source>
</reference>
<protein>
    <submittedName>
        <fullName evidence="4">NUDIX hydrolase</fullName>
    </submittedName>
</protein>
<dbReference type="KEGG" id="sgn:SGRA_2626"/>
<name>H6L826_SAPGL</name>
<keyword evidence="1 2" id="KW-0378">Hydrolase</keyword>
<evidence type="ECO:0000313" key="5">
    <source>
        <dbReference type="Proteomes" id="UP000007519"/>
    </source>
</evidence>
<dbReference type="InterPro" id="IPR015797">
    <property type="entry name" value="NUDIX_hydrolase-like_dom_sf"/>
</dbReference>
<organism evidence="4 5">
    <name type="scientific">Saprospira grandis (strain Lewin)</name>
    <dbReference type="NCBI Taxonomy" id="984262"/>
    <lineage>
        <taxon>Bacteria</taxon>
        <taxon>Pseudomonadati</taxon>
        <taxon>Bacteroidota</taxon>
        <taxon>Saprospiria</taxon>
        <taxon>Saprospirales</taxon>
        <taxon>Saprospiraceae</taxon>
        <taxon>Saprospira</taxon>
    </lineage>
</organism>
<keyword evidence="5" id="KW-1185">Reference proteome</keyword>
<dbReference type="STRING" id="984262.SGRA_2626"/>
<proteinExistence type="inferred from homology"/>
<sequence length="189" mass="21592">MYTIFHGPHHIQLLEGPQIWKAEQIRALLLSFESASTPQKRLIPAKGLDALWKNVLAQFHYLEAAGGLVHYQEDVLAIYRFNRWDLPKGKIEKGESPEQAALREVEEETGLAALELGPKLPSTYHIYWNPYKSLWSLKKTHWFQMKALANGPLIPQTEEGIEELAWRPLQAMKTEANTYASIAELLKSC</sequence>
<dbReference type="PANTHER" id="PTHR43736">
    <property type="entry name" value="ADP-RIBOSE PYROPHOSPHATASE"/>
    <property type="match status" value="1"/>
</dbReference>
<dbReference type="HOGENOM" id="CLU_104636_0_0_10"/>
<dbReference type="GO" id="GO:0016787">
    <property type="term" value="F:hydrolase activity"/>
    <property type="evidence" value="ECO:0007669"/>
    <property type="project" value="UniProtKB-KW"/>
</dbReference>
<dbReference type="InterPro" id="IPR000086">
    <property type="entry name" value="NUDIX_hydrolase_dom"/>
</dbReference>
<dbReference type="SUPFAM" id="SSF55811">
    <property type="entry name" value="Nudix"/>
    <property type="match status" value="1"/>
</dbReference>
<dbReference type="PRINTS" id="PR00502">
    <property type="entry name" value="NUDIXFAMILY"/>
</dbReference>
<evidence type="ECO:0000256" key="1">
    <source>
        <dbReference type="ARBA" id="ARBA00022801"/>
    </source>
</evidence>